<name>A0AAT9GKZ3_9BACT</name>
<reference evidence="2" key="1">
    <citation type="submission" date="2024-02" db="EMBL/GenBank/DDBJ databases">
        <title>Sediminibacterium planktonica sp. nov. and Sediminibacterium longus sp. nov., isolated from surface lake and river water.</title>
        <authorList>
            <person name="Watanabe K."/>
            <person name="Takemine S."/>
            <person name="Ishii Y."/>
            <person name="Ogata Y."/>
            <person name="Shindo C."/>
            <person name="Suda W."/>
        </authorList>
    </citation>
    <scope>NUCLEOTIDE SEQUENCE</scope>
    <source>
        <strain evidence="2">KACHI17</strain>
    </source>
</reference>
<sequence length="98" mass="10738">MGIEPWGRIATGIAELITALFILYRPTLFIGAIFGVGIMTGALLSHIIVLGIEIQQDGGQLFIYAAVVWISCMILSIMHRQQLITLLERITGKNVKGK</sequence>
<feature type="transmembrane region" description="Helical" evidence="1">
    <location>
        <begin position="29"/>
        <end position="49"/>
    </location>
</feature>
<keyword evidence="1" id="KW-1133">Transmembrane helix</keyword>
<proteinExistence type="predicted"/>
<feature type="transmembrane region" description="Helical" evidence="1">
    <location>
        <begin position="61"/>
        <end position="79"/>
    </location>
</feature>
<evidence type="ECO:0000256" key="1">
    <source>
        <dbReference type="SAM" id="Phobius"/>
    </source>
</evidence>
<protein>
    <recommendedName>
        <fullName evidence="3">DoxX family protein</fullName>
    </recommendedName>
</protein>
<keyword evidence="1" id="KW-0812">Transmembrane</keyword>
<dbReference type="EMBL" id="AP029612">
    <property type="protein sequence ID" value="BFG71353.1"/>
    <property type="molecule type" value="Genomic_DNA"/>
</dbReference>
<dbReference type="AlphaFoldDB" id="A0AAT9GKZ3"/>
<evidence type="ECO:0000313" key="2">
    <source>
        <dbReference type="EMBL" id="BFG71353.1"/>
    </source>
</evidence>
<evidence type="ECO:0008006" key="3">
    <source>
        <dbReference type="Google" id="ProtNLM"/>
    </source>
</evidence>
<accession>A0AAT9GKZ3</accession>
<organism evidence="2">
    <name type="scientific">Sediminibacterium sp. KACHI17</name>
    <dbReference type="NCBI Taxonomy" id="1751071"/>
    <lineage>
        <taxon>Bacteria</taxon>
        <taxon>Pseudomonadati</taxon>
        <taxon>Bacteroidota</taxon>
        <taxon>Chitinophagia</taxon>
        <taxon>Chitinophagales</taxon>
        <taxon>Chitinophagaceae</taxon>
        <taxon>Sediminibacterium</taxon>
    </lineage>
</organism>
<keyword evidence="1" id="KW-0472">Membrane</keyword>
<gene>
    <name evidence="2" type="ORF">KACHI17_22340</name>
</gene>